<keyword evidence="6 9" id="KW-0456">Lyase</keyword>
<dbReference type="InterPro" id="IPR002724">
    <property type="entry name" value="Pyruvoyl-dep_arg_deCO2ase"/>
</dbReference>
<dbReference type="GO" id="GO:0006527">
    <property type="term" value="P:L-arginine catabolic process"/>
    <property type="evidence" value="ECO:0007669"/>
    <property type="project" value="InterPro"/>
</dbReference>
<comment type="catalytic activity">
    <reaction evidence="8">
        <text>L-arginine + H(+) = agmatine + CO2</text>
        <dbReference type="Rhea" id="RHEA:17641"/>
        <dbReference type="ChEBI" id="CHEBI:15378"/>
        <dbReference type="ChEBI" id="CHEBI:16526"/>
        <dbReference type="ChEBI" id="CHEBI:32682"/>
        <dbReference type="ChEBI" id="CHEBI:58145"/>
        <dbReference type="EC" id="4.1.1.19"/>
    </reaction>
</comment>
<comment type="caution">
    <text evidence="9">The sequence shown here is derived from an EMBL/GenBank/DDBJ whole genome shotgun (WGS) entry which is preliminary data.</text>
</comment>
<dbReference type="InterPro" id="IPR016104">
    <property type="entry name" value="Pyr-dep_his/arg-deCO2ase"/>
</dbReference>
<evidence type="ECO:0000256" key="4">
    <source>
        <dbReference type="ARBA" id="ARBA00014727"/>
    </source>
</evidence>
<dbReference type="NCBIfam" id="NF009064">
    <property type="entry name" value="PRK12398.1"/>
    <property type="match status" value="1"/>
</dbReference>
<dbReference type="AlphaFoldDB" id="A0A7V3ZUE4"/>
<evidence type="ECO:0000256" key="5">
    <source>
        <dbReference type="ARBA" id="ARBA00022793"/>
    </source>
</evidence>
<protein>
    <recommendedName>
        <fullName evidence="4">Pyruvoyl-dependent arginine decarboxylase AaxB</fullName>
        <ecNumber evidence="3">4.1.1.19</ecNumber>
    </recommendedName>
</protein>
<keyword evidence="7" id="KW-0670">Pyruvate</keyword>
<dbReference type="HAMAP" id="MF_01404">
    <property type="entry name" value="PvlArgDC"/>
    <property type="match status" value="1"/>
</dbReference>
<dbReference type="PANTHER" id="PTHR40438:SF1">
    <property type="entry name" value="PYRUVOYL-DEPENDENT ARGININE DECARBOXYLASE"/>
    <property type="match status" value="1"/>
</dbReference>
<dbReference type="EC" id="4.1.1.19" evidence="3"/>
<dbReference type="SUPFAM" id="SSF56271">
    <property type="entry name" value="Pyruvoyl-dependent histidine and arginine decarboxylases"/>
    <property type="match status" value="1"/>
</dbReference>
<evidence type="ECO:0000256" key="1">
    <source>
        <dbReference type="ARBA" id="ARBA00001928"/>
    </source>
</evidence>
<dbReference type="SFLD" id="SFLDS00055">
    <property type="entry name" value="Pyruvoyl-Dependent_Histidine/A"/>
    <property type="match status" value="1"/>
</dbReference>
<evidence type="ECO:0000256" key="2">
    <source>
        <dbReference type="ARBA" id="ARBA00008611"/>
    </source>
</evidence>
<comment type="similarity">
    <text evidence="2">Belongs to the pyruvoyl-dependent arginine decarboxylase family.</text>
</comment>
<dbReference type="GO" id="GO:0008792">
    <property type="term" value="F:arginine decarboxylase activity"/>
    <property type="evidence" value="ECO:0007669"/>
    <property type="project" value="UniProtKB-EC"/>
</dbReference>
<dbReference type="NCBIfam" id="TIGR00286">
    <property type="entry name" value="pyruvoyl-dependent arginine decarboxylase"/>
    <property type="match status" value="1"/>
</dbReference>
<dbReference type="SFLD" id="SFLDG01170">
    <property type="entry name" value="Pyruvoyl-dependent_arginine_de"/>
    <property type="match status" value="1"/>
</dbReference>
<evidence type="ECO:0000313" key="9">
    <source>
        <dbReference type="EMBL" id="HGK63246.1"/>
    </source>
</evidence>
<dbReference type="EMBL" id="DTDR01000044">
    <property type="protein sequence ID" value="HGK63246.1"/>
    <property type="molecule type" value="Genomic_DNA"/>
</dbReference>
<dbReference type="PIRSF" id="PIRSF005216">
    <property type="entry name" value="Pyruvoyl-dep_arg_deCO2ase"/>
    <property type="match status" value="1"/>
</dbReference>
<organism evidence="9">
    <name type="scientific">candidate division WOR-3 bacterium</name>
    <dbReference type="NCBI Taxonomy" id="2052148"/>
    <lineage>
        <taxon>Bacteria</taxon>
        <taxon>Bacteria division WOR-3</taxon>
    </lineage>
</organism>
<dbReference type="PANTHER" id="PTHR40438">
    <property type="entry name" value="PYRUVOYL-DEPENDENT ARGININE DECARBOXYLASE"/>
    <property type="match status" value="1"/>
</dbReference>
<sequence>MVPKRVFFTKGVGKHKDKLSSFEAALRDAGIAQFNIVQVSSILPPGCKIISKQQGLRYIVPGEIIFCVMSTNATNEPHRLIAASIGVAIPRDKNQYGYLSEYHSFGESENRAGEYAEDLAAQMLATTLGVEFDPNTSYDERKEIWKISGKIYRTMNITQTAIGDKNGLWTTVVACAVLIP</sequence>
<comment type="cofactor">
    <cofactor evidence="1">
        <name>pyruvate</name>
        <dbReference type="ChEBI" id="CHEBI:15361"/>
    </cofactor>
</comment>
<name>A0A7V3ZUE4_UNCW3</name>
<dbReference type="InterPro" id="IPR016105">
    <property type="entry name" value="Pyr-dep_his/arg-deCO2ase_sand"/>
</dbReference>
<reference evidence="9" key="1">
    <citation type="journal article" date="2020" name="mSystems">
        <title>Genome- and Community-Level Interaction Insights into Carbon Utilization and Element Cycling Functions of Hydrothermarchaeota in Hydrothermal Sediment.</title>
        <authorList>
            <person name="Zhou Z."/>
            <person name="Liu Y."/>
            <person name="Xu W."/>
            <person name="Pan J."/>
            <person name="Luo Z.H."/>
            <person name="Li M."/>
        </authorList>
    </citation>
    <scope>NUCLEOTIDE SEQUENCE [LARGE SCALE GENOMIC DNA]</scope>
    <source>
        <strain evidence="9">SpSt-697</strain>
    </source>
</reference>
<evidence type="ECO:0000256" key="8">
    <source>
        <dbReference type="ARBA" id="ARBA00049309"/>
    </source>
</evidence>
<keyword evidence="5" id="KW-0210">Decarboxylase</keyword>
<dbReference type="Pfam" id="PF01862">
    <property type="entry name" value="PvlArgDC"/>
    <property type="match status" value="1"/>
</dbReference>
<accession>A0A7V3ZUE4</accession>
<gene>
    <name evidence="9" type="ORF">ENU74_01420</name>
</gene>
<dbReference type="Gene3D" id="3.50.20.10">
    <property type="entry name" value="Pyruvoyl-Dependent Histidine Decarboxylase, subunit B"/>
    <property type="match status" value="1"/>
</dbReference>
<evidence type="ECO:0000256" key="6">
    <source>
        <dbReference type="ARBA" id="ARBA00023239"/>
    </source>
</evidence>
<evidence type="ECO:0000256" key="3">
    <source>
        <dbReference type="ARBA" id="ARBA00012426"/>
    </source>
</evidence>
<proteinExistence type="inferred from homology"/>
<evidence type="ECO:0000256" key="7">
    <source>
        <dbReference type="ARBA" id="ARBA00023317"/>
    </source>
</evidence>